<accession>A0A1Y2A3S2</accession>
<feature type="transmembrane region" description="Helical" evidence="1">
    <location>
        <begin position="6"/>
        <end position="24"/>
    </location>
</feature>
<sequence length="153" mass="17424">MEIVCIVYIVYLLLLLGSAGLHFISKPLLCQGKPVRHRFVKVVHEVVRVIDHHLTRHINLDESTFLLQCAAHGMHYFQDALIMAVNTARVTVRNPNVQLQALLAFNTEQGFESLSKGVEKKFGNCSDFFIDGLFVLGPFNVFSQRHIESSFRR</sequence>
<protein>
    <submittedName>
        <fullName evidence="2">Uncharacterized protein</fullName>
    </submittedName>
</protein>
<keyword evidence="1" id="KW-0472">Membrane</keyword>
<dbReference type="AlphaFoldDB" id="A0A1Y2A3S2"/>
<keyword evidence="3" id="KW-1185">Reference proteome</keyword>
<keyword evidence="1" id="KW-1133">Transmembrane helix</keyword>
<evidence type="ECO:0000256" key="1">
    <source>
        <dbReference type="SAM" id="Phobius"/>
    </source>
</evidence>
<dbReference type="EMBL" id="MCFA01000017">
    <property type="protein sequence ID" value="ORY16655.1"/>
    <property type="molecule type" value="Genomic_DNA"/>
</dbReference>
<dbReference type="Proteomes" id="UP000193144">
    <property type="component" value="Unassembled WGS sequence"/>
</dbReference>
<evidence type="ECO:0000313" key="3">
    <source>
        <dbReference type="Proteomes" id="UP000193144"/>
    </source>
</evidence>
<comment type="caution">
    <text evidence="2">The sequence shown here is derived from an EMBL/GenBank/DDBJ whole genome shotgun (WGS) entry which is preliminary data.</text>
</comment>
<evidence type="ECO:0000313" key="2">
    <source>
        <dbReference type="EMBL" id="ORY16655.1"/>
    </source>
</evidence>
<gene>
    <name evidence="2" type="ORF">BCR34DRAFT_557082</name>
</gene>
<proteinExistence type="predicted"/>
<reference evidence="2 3" key="1">
    <citation type="submission" date="2016-07" db="EMBL/GenBank/DDBJ databases">
        <title>Pervasive Adenine N6-methylation of Active Genes in Fungi.</title>
        <authorList>
            <consortium name="DOE Joint Genome Institute"/>
            <person name="Mondo S.J."/>
            <person name="Dannebaum R.O."/>
            <person name="Kuo R.C."/>
            <person name="Labutti K."/>
            <person name="Haridas S."/>
            <person name="Kuo A."/>
            <person name="Salamov A."/>
            <person name="Ahrendt S.R."/>
            <person name="Lipzen A."/>
            <person name="Sullivan W."/>
            <person name="Andreopoulos W.B."/>
            <person name="Clum A."/>
            <person name="Lindquist E."/>
            <person name="Daum C."/>
            <person name="Ramamoorthy G.K."/>
            <person name="Gryganskyi A."/>
            <person name="Culley D."/>
            <person name="Magnuson J.K."/>
            <person name="James T.Y."/>
            <person name="O'Malley M.A."/>
            <person name="Stajich J.E."/>
            <person name="Spatafora J.W."/>
            <person name="Visel A."/>
            <person name="Grigoriev I.V."/>
        </authorList>
    </citation>
    <scope>NUCLEOTIDE SEQUENCE [LARGE SCALE GENOMIC DNA]</scope>
    <source>
        <strain evidence="2 3">CBS 115471</strain>
    </source>
</reference>
<organism evidence="2 3">
    <name type="scientific">Clohesyomyces aquaticus</name>
    <dbReference type="NCBI Taxonomy" id="1231657"/>
    <lineage>
        <taxon>Eukaryota</taxon>
        <taxon>Fungi</taxon>
        <taxon>Dikarya</taxon>
        <taxon>Ascomycota</taxon>
        <taxon>Pezizomycotina</taxon>
        <taxon>Dothideomycetes</taxon>
        <taxon>Pleosporomycetidae</taxon>
        <taxon>Pleosporales</taxon>
        <taxon>Lindgomycetaceae</taxon>
        <taxon>Clohesyomyces</taxon>
    </lineage>
</organism>
<keyword evidence="1" id="KW-0812">Transmembrane</keyword>
<name>A0A1Y2A3S2_9PLEO</name>